<evidence type="ECO:0000256" key="6">
    <source>
        <dbReference type="ARBA" id="ARBA00023136"/>
    </source>
</evidence>
<dbReference type="PANTHER" id="PTHR33884:SF3">
    <property type="entry name" value="UPF0410 PROTEIN YMGE"/>
    <property type="match status" value="1"/>
</dbReference>
<evidence type="ECO:0000256" key="1">
    <source>
        <dbReference type="ARBA" id="ARBA00004651"/>
    </source>
</evidence>
<comment type="caution">
    <text evidence="8">The sequence shown here is derived from an EMBL/GenBank/DDBJ whole genome shotgun (WGS) entry which is preliminary data.</text>
</comment>
<feature type="transmembrane region" description="Helical" evidence="7">
    <location>
        <begin position="6"/>
        <end position="23"/>
    </location>
</feature>
<evidence type="ECO:0000256" key="2">
    <source>
        <dbReference type="ARBA" id="ARBA00011006"/>
    </source>
</evidence>
<comment type="similarity">
    <text evidence="2">Belongs to the UPF0410 family.</text>
</comment>
<dbReference type="EMBL" id="JBHTIK010000015">
    <property type="protein sequence ID" value="MFD0850441.1"/>
    <property type="molecule type" value="Genomic_DNA"/>
</dbReference>
<dbReference type="Pfam" id="PF04226">
    <property type="entry name" value="Transgly_assoc"/>
    <property type="match status" value="1"/>
</dbReference>
<evidence type="ECO:0000256" key="7">
    <source>
        <dbReference type="SAM" id="Phobius"/>
    </source>
</evidence>
<dbReference type="RefSeq" id="WP_374593429.1">
    <property type="nucleotide sequence ID" value="NZ_JBHTIK010000015.1"/>
</dbReference>
<dbReference type="InterPro" id="IPR007341">
    <property type="entry name" value="Transgly_assoc"/>
</dbReference>
<comment type="subcellular location">
    <subcellularLocation>
        <location evidence="1">Cell membrane</location>
        <topology evidence="1">Multi-pass membrane protein</topology>
    </subcellularLocation>
</comment>
<keyword evidence="3" id="KW-1003">Cell membrane</keyword>
<feature type="transmembrane region" description="Helical" evidence="7">
    <location>
        <begin position="30"/>
        <end position="49"/>
    </location>
</feature>
<sequence>MDYGFLGWIVVGLIAGALAKWIMPGKDPGGIIVTILIGIAGGLLGGYIGSLLGVGGANSNLINILIATAGAVLLLWIYRLVKSRQA</sequence>
<accession>A0ABW3CA83</accession>
<evidence type="ECO:0000313" key="8">
    <source>
        <dbReference type="EMBL" id="MFD0850441.1"/>
    </source>
</evidence>
<evidence type="ECO:0000256" key="4">
    <source>
        <dbReference type="ARBA" id="ARBA00022692"/>
    </source>
</evidence>
<keyword evidence="9" id="KW-1185">Reference proteome</keyword>
<organism evidence="8 9">
    <name type="scientific">Sphingosinicella xenopeptidilytica</name>
    <dbReference type="NCBI Taxonomy" id="364098"/>
    <lineage>
        <taxon>Bacteria</taxon>
        <taxon>Pseudomonadati</taxon>
        <taxon>Pseudomonadota</taxon>
        <taxon>Alphaproteobacteria</taxon>
        <taxon>Sphingomonadales</taxon>
        <taxon>Sphingosinicellaceae</taxon>
        <taxon>Sphingosinicella</taxon>
    </lineage>
</organism>
<dbReference type="PANTHER" id="PTHR33884">
    <property type="entry name" value="UPF0410 PROTEIN YMGE"/>
    <property type="match status" value="1"/>
</dbReference>
<evidence type="ECO:0000313" key="9">
    <source>
        <dbReference type="Proteomes" id="UP001597124"/>
    </source>
</evidence>
<gene>
    <name evidence="8" type="ORF">ACFQ00_19080</name>
</gene>
<name>A0ABW3CA83_SPHXN</name>
<feature type="transmembrane region" description="Helical" evidence="7">
    <location>
        <begin position="61"/>
        <end position="81"/>
    </location>
</feature>
<protein>
    <submittedName>
        <fullName evidence="8">GlsB/YeaQ/YmgE family stress response membrane protein</fullName>
    </submittedName>
</protein>
<keyword evidence="4 7" id="KW-0812">Transmembrane</keyword>
<keyword evidence="5 7" id="KW-1133">Transmembrane helix</keyword>
<reference evidence="9" key="1">
    <citation type="journal article" date="2019" name="Int. J. Syst. Evol. Microbiol.">
        <title>The Global Catalogue of Microorganisms (GCM) 10K type strain sequencing project: providing services to taxonomists for standard genome sequencing and annotation.</title>
        <authorList>
            <consortium name="The Broad Institute Genomics Platform"/>
            <consortium name="The Broad Institute Genome Sequencing Center for Infectious Disease"/>
            <person name="Wu L."/>
            <person name="Ma J."/>
        </authorList>
    </citation>
    <scope>NUCLEOTIDE SEQUENCE [LARGE SCALE GENOMIC DNA]</scope>
    <source>
        <strain evidence="9">CCUG 52537</strain>
    </source>
</reference>
<evidence type="ECO:0000256" key="3">
    <source>
        <dbReference type="ARBA" id="ARBA00022475"/>
    </source>
</evidence>
<dbReference type="Proteomes" id="UP001597124">
    <property type="component" value="Unassembled WGS sequence"/>
</dbReference>
<proteinExistence type="inferred from homology"/>
<keyword evidence="6 7" id="KW-0472">Membrane</keyword>
<evidence type="ECO:0000256" key="5">
    <source>
        <dbReference type="ARBA" id="ARBA00022989"/>
    </source>
</evidence>